<dbReference type="InterPro" id="IPR029018">
    <property type="entry name" value="Hex-like_dom2"/>
</dbReference>
<sequence>MVPNALFVACVALLAAPLGVHSLWPIPRTLSTGSEGLKLAHGFAIQFQGSLSHHAPADLKAAVSRTLYQLKHDGLERLVVGRAGADTDKIAKARQLNALKVELVASASNNILGITQNANLPIGMRDEAYTLHVPADGSPSVLSANSTLGLFRGLTTFSQLWYTSGSTIYTVEAPITIWDKPAYPYRGLMLDTARNFFPKADILRTLDAMSYVKASTFHWHIVDSQSFPLVIPEFPELSAKGAYAPDQVYTPADVQEIVAYAGARGIDVMMEIDTPGHTSAISASYPEYVACPDARPWASFANEPPAGQLRLASPSVLTFVQQLITSVLKELPGPYFSTGGDEVNLNCYKMDNITQTQLVQHNQTFEQALDTFVQATHKPILGAGKVPVVWEEMALNNNVTLSNDTLVMVWISSANAKAVVDQGFQIVHAPSDYFYLDCGAGGWVGDFVAGNSWCDPFKTWQKAYSFDPLANITSDQAHLVLGGEQLLWTEQSSPSNMDSIIWPRAAASAEVFWTGNTLPSGNATSTSEALSRLHDLRYRLVQRGIRAIPLQPHWCALRPHACDLTA</sequence>
<evidence type="ECO:0000256" key="1">
    <source>
        <dbReference type="ARBA" id="ARBA00001231"/>
    </source>
</evidence>
<keyword evidence="13" id="KW-1185">Reference proteome</keyword>
<evidence type="ECO:0000256" key="7">
    <source>
        <dbReference type="PIRNR" id="PIRNR001093"/>
    </source>
</evidence>
<evidence type="ECO:0000313" key="13">
    <source>
        <dbReference type="Proteomes" id="UP000886523"/>
    </source>
</evidence>
<dbReference type="EMBL" id="MU128933">
    <property type="protein sequence ID" value="KAF9517309.1"/>
    <property type="molecule type" value="Genomic_DNA"/>
</dbReference>
<evidence type="ECO:0000313" key="12">
    <source>
        <dbReference type="EMBL" id="KAF9517309.1"/>
    </source>
</evidence>
<name>A0A9P6B409_9AGAM</name>
<dbReference type="GO" id="GO:0016020">
    <property type="term" value="C:membrane"/>
    <property type="evidence" value="ECO:0007669"/>
    <property type="project" value="TreeGrafter"/>
</dbReference>
<keyword evidence="3 9" id="KW-0732">Signal</keyword>
<dbReference type="PRINTS" id="PR00738">
    <property type="entry name" value="GLHYDRLASE20"/>
</dbReference>
<feature type="signal peptide" evidence="9">
    <location>
        <begin position="1"/>
        <end position="22"/>
    </location>
</feature>
<feature type="active site" description="Proton donor" evidence="8">
    <location>
        <position position="342"/>
    </location>
</feature>
<evidence type="ECO:0000259" key="10">
    <source>
        <dbReference type="Pfam" id="PF00728"/>
    </source>
</evidence>
<dbReference type="Gene3D" id="3.30.379.10">
    <property type="entry name" value="Chitobiase/beta-hexosaminidase domain 2-like"/>
    <property type="match status" value="1"/>
</dbReference>
<dbReference type="InterPro" id="IPR025705">
    <property type="entry name" value="Beta_hexosaminidase_sua/sub"/>
</dbReference>
<reference evidence="12" key="1">
    <citation type="journal article" date="2020" name="Nat. Commun.">
        <title>Large-scale genome sequencing of mycorrhizal fungi provides insights into the early evolution of symbiotic traits.</title>
        <authorList>
            <person name="Miyauchi S."/>
            <person name="Kiss E."/>
            <person name="Kuo A."/>
            <person name="Drula E."/>
            <person name="Kohler A."/>
            <person name="Sanchez-Garcia M."/>
            <person name="Morin E."/>
            <person name="Andreopoulos B."/>
            <person name="Barry K.W."/>
            <person name="Bonito G."/>
            <person name="Buee M."/>
            <person name="Carver A."/>
            <person name="Chen C."/>
            <person name="Cichocki N."/>
            <person name="Clum A."/>
            <person name="Culley D."/>
            <person name="Crous P.W."/>
            <person name="Fauchery L."/>
            <person name="Girlanda M."/>
            <person name="Hayes R.D."/>
            <person name="Keri Z."/>
            <person name="LaButti K."/>
            <person name="Lipzen A."/>
            <person name="Lombard V."/>
            <person name="Magnuson J."/>
            <person name="Maillard F."/>
            <person name="Murat C."/>
            <person name="Nolan M."/>
            <person name="Ohm R.A."/>
            <person name="Pangilinan J."/>
            <person name="Pereira M.F."/>
            <person name="Perotto S."/>
            <person name="Peter M."/>
            <person name="Pfister S."/>
            <person name="Riley R."/>
            <person name="Sitrit Y."/>
            <person name="Stielow J.B."/>
            <person name="Szollosi G."/>
            <person name="Zifcakova L."/>
            <person name="Stursova M."/>
            <person name="Spatafora J.W."/>
            <person name="Tedersoo L."/>
            <person name="Vaario L.M."/>
            <person name="Yamada A."/>
            <person name="Yan M."/>
            <person name="Wang P."/>
            <person name="Xu J."/>
            <person name="Bruns T."/>
            <person name="Baldrian P."/>
            <person name="Vilgalys R."/>
            <person name="Dunand C."/>
            <person name="Henrissat B."/>
            <person name="Grigoriev I.V."/>
            <person name="Hibbett D."/>
            <person name="Nagy L.G."/>
            <person name="Martin F.M."/>
        </authorList>
    </citation>
    <scope>NUCLEOTIDE SEQUENCE</scope>
    <source>
        <strain evidence="12">UP504</strain>
    </source>
</reference>
<evidence type="ECO:0000256" key="8">
    <source>
        <dbReference type="PIRSR" id="PIRSR001093-1"/>
    </source>
</evidence>
<evidence type="ECO:0000256" key="2">
    <source>
        <dbReference type="ARBA" id="ARBA00006285"/>
    </source>
</evidence>
<keyword evidence="6 7" id="KW-0326">Glycosidase</keyword>
<evidence type="ECO:0000259" key="11">
    <source>
        <dbReference type="Pfam" id="PF14845"/>
    </source>
</evidence>
<dbReference type="PANTHER" id="PTHR22600:SF26">
    <property type="entry name" value="BETA-N-ACETYLHEXOSAMINIDASE"/>
    <property type="match status" value="1"/>
</dbReference>
<dbReference type="InterPro" id="IPR015883">
    <property type="entry name" value="Glyco_hydro_20_cat"/>
</dbReference>
<dbReference type="Gene3D" id="3.20.20.80">
    <property type="entry name" value="Glycosidases"/>
    <property type="match status" value="1"/>
</dbReference>
<keyword evidence="4 7" id="KW-0378">Hydrolase</keyword>
<feature type="domain" description="Glycoside hydrolase family 20 catalytic" evidence="10">
    <location>
        <begin position="183"/>
        <end position="515"/>
    </location>
</feature>
<comment type="similarity">
    <text evidence="2 7">Belongs to the glycosyl hydrolase 20 family.</text>
</comment>
<evidence type="ECO:0000256" key="6">
    <source>
        <dbReference type="ARBA" id="ARBA00023295"/>
    </source>
</evidence>
<accession>A0A9P6B409</accession>
<dbReference type="Pfam" id="PF00728">
    <property type="entry name" value="Glyco_hydro_20"/>
    <property type="match status" value="1"/>
</dbReference>
<feature type="chain" id="PRO_5040218351" description="Beta-hexosaminidase" evidence="9">
    <location>
        <begin position="23"/>
        <end position="566"/>
    </location>
</feature>
<organism evidence="12 13">
    <name type="scientific">Hydnum rufescens UP504</name>
    <dbReference type="NCBI Taxonomy" id="1448309"/>
    <lineage>
        <taxon>Eukaryota</taxon>
        <taxon>Fungi</taxon>
        <taxon>Dikarya</taxon>
        <taxon>Basidiomycota</taxon>
        <taxon>Agaricomycotina</taxon>
        <taxon>Agaricomycetes</taxon>
        <taxon>Cantharellales</taxon>
        <taxon>Hydnaceae</taxon>
        <taxon>Hydnum</taxon>
    </lineage>
</organism>
<dbReference type="Proteomes" id="UP000886523">
    <property type="component" value="Unassembled WGS sequence"/>
</dbReference>
<gene>
    <name evidence="12" type="ORF">BS47DRAFT_556584</name>
</gene>
<dbReference type="SUPFAM" id="SSF55545">
    <property type="entry name" value="beta-N-acetylhexosaminidase-like domain"/>
    <property type="match status" value="1"/>
</dbReference>
<dbReference type="InterPro" id="IPR029019">
    <property type="entry name" value="HEX_eukaryotic_N"/>
</dbReference>
<dbReference type="OrthoDB" id="428480at2759"/>
<dbReference type="CDD" id="cd06562">
    <property type="entry name" value="GH20_HexA_HexB-like"/>
    <property type="match status" value="1"/>
</dbReference>
<dbReference type="GO" id="GO:0004563">
    <property type="term" value="F:beta-N-acetylhexosaminidase activity"/>
    <property type="evidence" value="ECO:0007669"/>
    <property type="project" value="UniProtKB-EC"/>
</dbReference>
<protein>
    <recommendedName>
        <fullName evidence="7">Beta-hexosaminidase</fullName>
        <ecNumber evidence="7">3.2.1.52</ecNumber>
    </recommendedName>
</protein>
<dbReference type="FunFam" id="3.20.20.80:FF:000063">
    <property type="entry name" value="Beta-hexosaminidase"/>
    <property type="match status" value="1"/>
</dbReference>
<comment type="catalytic activity">
    <reaction evidence="1 7">
        <text>Hydrolysis of terminal non-reducing N-acetyl-D-hexosamine residues in N-acetyl-beta-D-hexosaminides.</text>
        <dbReference type="EC" id="3.2.1.52"/>
    </reaction>
</comment>
<dbReference type="PIRSF" id="PIRSF001093">
    <property type="entry name" value="B-hxosamndse_ab_euk"/>
    <property type="match status" value="1"/>
</dbReference>
<dbReference type="Pfam" id="PF14845">
    <property type="entry name" value="Glycohydro_20b2"/>
    <property type="match status" value="1"/>
</dbReference>
<dbReference type="InterPro" id="IPR017853">
    <property type="entry name" value="GH"/>
</dbReference>
<dbReference type="GO" id="GO:0030203">
    <property type="term" value="P:glycosaminoglycan metabolic process"/>
    <property type="evidence" value="ECO:0007669"/>
    <property type="project" value="TreeGrafter"/>
</dbReference>
<comment type="caution">
    <text evidence="12">The sequence shown here is derived from an EMBL/GenBank/DDBJ whole genome shotgun (WGS) entry which is preliminary data.</text>
</comment>
<evidence type="ECO:0000256" key="4">
    <source>
        <dbReference type="ARBA" id="ARBA00022801"/>
    </source>
</evidence>
<evidence type="ECO:0000256" key="3">
    <source>
        <dbReference type="ARBA" id="ARBA00022729"/>
    </source>
</evidence>
<dbReference type="PANTHER" id="PTHR22600">
    <property type="entry name" value="BETA-HEXOSAMINIDASE"/>
    <property type="match status" value="1"/>
</dbReference>
<proteinExistence type="inferred from homology"/>
<evidence type="ECO:0000256" key="9">
    <source>
        <dbReference type="SAM" id="SignalP"/>
    </source>
</evidence>
<dbReference type="EC" id="3.2.1.52" evidence="7"/>
<dbReference type="AlphaFoldDB" id="A0A9P6B409"/>
<dbReference type="SUPFAM" id="SSF51445">
    <property type="entry name" value="(Trans)glycosidases"/>
    <property type="match status" value="1"/>
</dbReference>
<dbReference type="GO" id="GO:0005975">
    <property type="term" value="P:carbohydrate metabolic process"/>
    <property type="evidence" value="ECO:0007669"/>
    <property type="project" value="InterPro"/>
</dbReference>
<keyword evidence="5" id="KW-0325">Glycoprotein</keyword>
<feature type="domain" description="Beta-hexosaminidase eukaryotic type N-terminal" evidence="11">
    <location>
        <begin position="23"/>
        <end position="160"/>
    </location>
</feature>
<evidence type="ECO:0000256" key="5">
    <source>
        <dbReference type="ARBA" id="ARBA00023180"/>
    </source>
</evidence>